<dbReference type="AlphaFoldDB" id="A0A9E8ZFF8"/>
<dbReference type="Proteomes" id="UP001163152">
    <property type="component" value="Chromosome"/>
</dbReference>
<sequence>MIAKFRSRQFPIWKFLNQRLFDPTAPVVLDPQRFWRMHQIQYLERCLNMRHRPEEHFRS</sequence>
<dbReference type="KEGG" id="tsin:OXH18_02330"/>
<keyword evidence="2" id="KW-1185">Reference proteome</keyword>
<evidence type="ECO:0000313" key="2">
    <source>
        <dbReference type="Proteomes" id="UP001163152"/>
    </source>
</evidence>
<dbReference type="EMBL" id="CP113797">
    <property type="protein sequence ID" value="WAL60854.1"/>
    <property type="molecule type" value="Genomic_DNA"/>
</dbReference>
<organism evidence="1 2">
    <name type="scientific">Thermocoleostomius sinensis A174</name>
    <dbReference type="NCBI Taxonomy" id="2016057"/>
    <lineage>
        <taxon>Bacteria</taxon>
        <taxon>Bacillati</taxon>
        <taxon>Cyanobacteriota</taxon>
        <taxon>Cyanophyceae</taxon>
        <taxon>Oculatellales</taxon>
        <taxon>Oculatellaceae</taxon>
        <taxon>Thermocoleostomius</taxon>
    </lineage>
</organism>
<accession>A0A9E8ZFF8</accession>
<gene>
    <name evidence="1" type="ORF">OXH18_02330</name>
</gene>
<reference evidence="1" key="1">
    <citation type="submission" date="2022-12" db="EMBL/GenBank/DDBJ databases">
        <title>Polyphasic identification of a Novel Hot-Spring Cyanobacterium Ocullathermofonsia sinensis gen nov. sp. nov. and Genomic Insights on its Adaptations to the Thermal Habitat.</title>
        <authorList>
            <person name="Daroch M."/>
            <person name="Tang J."/>
            <person name="Jiang Y."/>
        </authorList>
    </citation>
    <scope>NUCLEOTIDE SEQUENCE</scope>
    <source>
        <strain evidence="1">PKUAC-SCTA174</strain>
    </source>
</reference>
<protein>
    <submittedName>
        <fullName evidence="1">Uncharacterized protein</fullName>
    </submittedName>
</protein>
<name>A0A9E8ZFF8_9CYAN</name>
<evidence type="ECO:0000313" key="1">
    <source>
        <dbReference type="EMBL" id="WAL60854.1"/>
    </source>
</evidence>
<dbReference type="RefSeq" id="WP_268610810.1">
    <property type="nucleotide sequence ID" value="NZ_CP113797.1"/>
</dbReference>
<proteinExistence type="predicted"/>